<protein>
    <submittedName>
        <fullName evidence="6">Response regulator transcription factor</fullName>
    </submittedName>
</protein>
<dbReference type="PRINTS" id="PR00038">
    <property type="entry name" value="HTHLUXR"/>
</dbReference>
<evidence type="ECO:0000256" key="4">
    <source>
        <dbReference type="SAM" id="Phobius"/>
    </source>
</evidence>
<dbReference type="Pfam" id="PF00196">
    <property type="entry name" value="GerE"/>
    <property type="match status" value="1"/>
</dbReference>
<dbReference type="Gene3D" id="1.25.40.10">
    <property type="entry name" value="Tetratricopeptide repeat domain"/>
    <property type="match status" value="1"/>
</dbReference>
<dbReference type="InterPro" id="IPR011990">
    <property type="entry name" value="TPR-like_helical_dom_sf"/>
</dbReference>
<dbReference type="Gene3D" id="1.10.10.10">
    <property type="entry name" value="Winged helix-like DNA-binding domain superfamily/Winged helix DNA-binding domain"/>
    <property type="match status" value="1"/>
</dbReference>
<feature type="transmembrane region" description="Helical" evidence="4">
    <location>
        <begin position="287"/>
        <end position="309"/>
    </location>
</feature>
<name>A0A8J7FL56_9FLAO</name>
<dbReference type="PANTHER" id="PTHR44688">
    <property type="entry name" value="DNA-BINDING TRANSCRIPTIONAL ACTIVATOR DEVR_DOSR"/>
    <property type="match status" value="1"/>
</dbReference>
<keyword evidence="7" id="KW-1185">Reference proteome</keyword>
<dbReference type="Proteomes" id="UP000608754">
    <property type="component" value="Unassembled WGS sequence"/>
</dbReference>
<dbReference type="RefSeq" id="WP_194181585.1">
    <property type="nucleotide sequence ID" value="NZ_JADGIK010000001.1"/>
</dbReference>
<organism evidence="6 7">
    <name type="scientific">Faecalibacter rhinopitheci</name>
    <dbReference type="NCBI Taxonomy" id="2779678"/>
    <lineage>
        <taxon>Bacteria</taxon>
        <taxon>Pseudomonadati</taxon>
        <taxon>Bacteroidota</taxon>
        <taxon>Flavobacteriia</taxon>
        <taxon>Flavobacteriales</taxon>
        <taxon>Weeksellaceae</taxon>
        <taxon>Faecalibacter</taxon>
    </lineage>
</organism>
<dbReference type="SUPFAM" id="SSF48452">
    <property type="entry name" value="TPR-like"/>
    <property type="match status" value="1"/>
</dbReference>
<keyword evidence="2" id="KW-0238">DNA-binding</keyword>
<keyword evidence="4" id="KW-0472">Membrane</keyword>
<dbReference type="InterPro" id="IPR036388">
    <property type="entry name" value="WH-like_DNA-bd_sf"/>
</dbReference>
<reference evidence="6" key="1">
    <citation type="submission" date="2020-10" db="EMBL/GenBank/DDBJ databases">
        <authorList>
            <person name="Lu T."/>
            <person name="Wang Q."/>
            <person name="Han X."/>
        </authorList>
    </citation>
    <scope>NUCLEOTIDE SEQUENCE</scope>
    <source>
        <strain evidence="6">WQ 117</strain>
    </source>
</reference>
<evidence type="ECO:0000313" key="7">
    <source>
        <dbReference type="Proteomes" id="UP000608754"/>
    </source>
</evidence>
<dbReference type="InterPro" id="IPR016032">
    <property type="entry name" value="Sig_transdc_resp-reg_C-effctor"/>
</dbReference>
<feature type="domain" description="HTH luxR-type" evidence="5">
    <location>
        <begin position="345"/>
        <end position="404"/>
    </location>
</feature>
<evidence type="ECO:0000259" key="5">
    <source>
        <dbReference type="PROSITE" id="PS50043"/>
    </source>
</evidence>
<gene>
    <name evidence="6" type="ORF">IM532_01015</name>
</gene>
<evidence type="ECO:0000313" key="6">
    <source>
        <dbReference type="EMBL" id="MBF0596055.1"/>
    </source>
</evidence>
<evidence type="ECO:0000256" key="3">
    <source>
        <dbReference type="ARBA" id="ARBA00023163"/>
    </source>
</evidence>
<dbReference type="PANTHER" id="PTHR44688:SF16">
    <property type="entry name" value="DNA-BINDING TRANSCRIPTIONAL ACTIVATOR DEVR_DOSR"/>
    <property type="match status" value="1"/>
</dbReference>
<comment type="caution">
    <text evidence="6">The sequence shown here is derived from an EMBL/GenBank/DDBJ whole genome shotgun (WGS) entry which is preliminary data.</text>
</comment>
<dbReference type="GO" id="GO:0006355">
    <property type="term" value="P:regulation of DNA-templated transcription"/>
    <property type="evidence" value="ECO:0007669"/>
    <property type="project" value="InterPro"/>
</dbReference>
<dbReference type="InterPro" id="IPR000792">
    <property type="entry name" value="Tscrpt_reg_LuxR_C"/>
</dbReference>
<keyword evidence="4" id="KW-1133">Transmembrane helix</keyword>
<dbReference type="EMBL" id="JADGIK010000001">
    <property type="protein sequence ID" value="MBF0596055.1"/>
    <property type="molecule type" value="Genomic_DNA"/>
</dbReference>
<sequence>MRNLKIILSLLLLIIGIRFSLANTIDEINIKVSRYNDAGQFEESIKLLEQTINDKSSTKYQIYNAYLQKYIIYKRLFNYSEAVNNLNKAEKFGLLSDKKNEVKTRIQIERLFIEFDHLKFDQVVQLLPTINENDLIYVDDITKGFYLSVVGTMYEKEYDYENAELYYEKAIDVMKVHNPKHLPNIYRKKISLYTQLRDDKKALDAFNIGLKYATFHKMDIYILNLYEQITDFYYQIGNYKKAYEHRIIVNELATKYDALNISGNLLLLEKELIHERKDSEIIYERKIVILFIIISIILVGLLISLFFVFSLNKKNKKLVEIENINLRNELKSLSLLNNENLNSNLEINLEKLTARQKQIIYLVEQGRTNKEIGNELFISENTVKYHLKIIYNLLGIDNRNSLIK</sequence>
<dbReference type="SUPFAM" id="SSF46894">
    <property type="entry name" value="C-terminal effector domain of the bipartite response regulators"/>
    <property type="match status" value="1"/>
</dbReference>
<accession>A0A8J7FL56</accession>
<dbReference type="GO" id="GO:0003677">
    <property type="term" value="F:DNA binding"/>
    <property type="evidence" value="ECO:0007669"/>
    <property type="project" value="UniProtKB-KW"/>
</dbReference>
<keyword evidence="4" id="KW-0812">Transmembrane</keyword>
<dbReference type="SMART" id="SM00421">
    <property type="entry name" value="HTH_LUXR"/>
    <property type="match status" value="1"/>
</dbReference>
<proteinExistence type="predicted"/>
<evidence type="ECO:0000256" key="1">
    <source>
        <dbReference type="ARBA" id="ARBA00023015"/>
    </source>
</evidence>
<keyword evidence="3" id="KW-0804">Transcription</keyword>
<evidence type="ECO:0000256" key="2">
    <source>
        <dbReference type="ARBA" id="ARBA00023125"/>
    </source>
</evidence>
<dbReference type="AlphaFoldDB" id="A0A8J7FL56"/>
<keyword evidence="1" id="KW-0805">Transcription regulation</keyword>
<dbReference type="PROSITE" id="PS50043">
    <property type="entry name" value="HTH_LUXR_2"/>
    <property type="match status" value="1"/>
</dbReference>
<dbReference type="CDD" id="cd06170">
    <property type="entry name" value="LuxR_C_like"/>
    <property type="match status" value="1"/>
</dbReference>